<accession>A0ABW4CLY0</accession>
<evidence type="ECO:0000313" key="2">
    <source>
        <dbReference type="EMBL" id="MFD1430640.1"/>
    </source>
</evidence>
<evidence type="ECO:0000313" key="3">
    <source>
        <dbReference type="Proteomes" id="UP001597196"/>
    </source>
</evidence>
<dbReference type="Proteomes" id="UP001597196">
    <property type="component" value="Unassembled WGS sequence"/>
</dbReference>
<proteinExistence type="inferred from homology"/>
<sequence length="313" mass="33592">MSKYVSFDIGGTTVKYAIVDDEGTITDKAAFDTDQHDAEAMIDKLVAVVTQFRGQADIAGIGISAPGIVRRDGFMVTGGAIQAFNAFPLAATLESATGLPVTVENDANAAAIAEQWLGNAQNVDDYLTIVLGTGVGGGIIINGDVYRGAHGMAGEFGWNITHDIDLTLPLEAQSINQRGAVQAGLVRRYNLACQQVNADAELIGDARVILDRAWNGDTLAERIVNEFKQDVTIMLLNLFADFDPELILIGGGISANDRFMKELQATINEYLARHESLDRIKDTALGRVKTAKLRNDAGLIGAAYGIRRKLQQP</sequence>
<dbReference type="PANTHER" id="PTHR18964:SF149">
    <property type="entry name" value="BIFUNCTIONAL UDP-N-ACETYLGLUCOSAMINE 2-EPIMERASE_N-ACETYLMANNOSAMINE KINASE"/>
    <property type="match status" value="1"/>
</dbReference>
<dbReference type="Pfam" id="PF00480">
    <property type="entry name" value="ROK"/>
    <property type="match status" value="1"/>
</dbReference>
<name>A0ABW4CLY0_9LACO</name>
<dbReference type="Gene3D" id="3.30.420.40">
    <property type="match status" value="2"/>
</dbReference>
<organism evidence="2 3">
    <name type="scientific">Lacticaseibacillus mingshuiensis</name>
    <dbReference type="NCBI Taxonomy" id="2799574"/>
    <lineage>
        <taxon>Bacteria</taxon>
        <taxon>Bacillati</taxon>
        <taxon>Bacillota</taxon>
        <taxon>Bacilli</taxon>
        <taxon>Lactobacillales</taxon>
        <taxon>Lactobacillaceae</taxon>
        <taxon>Lacticaseibacillus</taxon>
    </lineage>
</organism>
<comment type="caution">
    <text evidence="2">The sequence shown here is derived from an EMBL/GenBank/DDBJ whole genome shotgun (WGS) entry which is preliminary data.</text>
</comment>
<dbReference type="PANTHER" id="PTHR18964">
    <property type="entry name" value="ROK (REPRESSOR, ORF, KINASE) FAMILY"/>
    <property type="match status" value="1"/>
</dbReference>
<dbReference type="InterPro" id="IPR043129">
    <property type="entry name" value="ATPase_NBD"/>
</dbReference>
<evidence type="ECO:0000256" key="1">
    <source>
        <dbReference type="ARBA" id="ARBA00006479"/>
    </source>
</evidence>
<comment type="similarity">
    <text evidence="1">Belongs to the ROK (NagC/XylR) family.</text>
</comment>
<dbReference type="EMBL" id="JBHTOC010000015">
    <property type="protein sequence ID" value="MFD1430640.1"/>
    <property type="molecule type" value="Genomic_DNA"/>
</dbReference>
<dbReference type="SUPFAM" id="SSF53067">
    <property type="entry name" value="Actin-like ATPase domain"/>
    <property type="match status" value="1"/>
</dbReference>
<gene>
    <name evidence="2" type="ORF">ACFQ4P_10350</name>
</gene>
<reference evidence="3" key="1">
    <citation type="journal article" date="2019" name="Int. J. Syst. Evol. Microbiol.">
        <title>The Global Catalogue of Microorganisms (GCM) 10K type strain sequencing project: providing services to taxonomists for standard genome sequencing and annotation.</title>
        <authorList>
            <consortium name="The Broad Institute Genomics Platform"/>
            <consortium name="The Broad Institute Genome Sequencing Center for Infectious Disease"/>
            <person name="Wu L."/>
            <person name="Ma J."/>
        </authorList>
    </citation>
    <scope>NUCLEOTIDE SEQUENCE [LARGE SCALE GENOMIC DNA]</scope>
    <source>
        <strain evidence="3">CCM 8980</strain>
    </source>
</reference>
<keyword evidence="3" id="KW-1185">Reference proteome</keyword>
<protein>
    <submittedName>
        <fullName evidence="2">ROK family protein</fullName>
    </submittedName>
</protein>
<dbReference type="RefSeq" id="WP_125695948.1">
    <property type="nucleotide sequence ID" value="NZ_BOLQ01000016.1"/>
</dbReference>
<dbReference type="InterPro" id="IPR000600">
    <property type="entry name" value="ROK"/>
</dbReference>